<dbReference type="RefSeq" id="WP_058526347.1">
    <property type="nucleotide sequence ID" value="NZ_CAAAHY010000002.1"/>
</dbReference>
<protein>
    <submittedName>
        <fullName evidence="2">Type 4 fimbrial biogenesis protein PilZ</fullName>
    </submittedName>
</protein>
<reference evidence="2 3" key="1">
    <citation type="submission" date="2015-11" db="EMBL/GenBank/DDBJ databases">
        <title>Genomic analysis of 38 Legionella species identifies large and diverse effector repertoires.</title>
        <authorList>
            <person name="Burstein D."/>
            <person name="Amaro F."/>
            <person name="Zusman T."/>
            <person name="Lifshitz Z."/>
            <person name="Cohen O."/>
            <person name="Gilbert J.A."/>
            <person name="Pupko T."/>
            <person name="Shuman H.A."/>
            <person name="Segal G."/>
        </authorList>
    </citation>
    <scope>NUCLEOTIDE SEQUENCE [LARGE SCALE GENOMIC DNA]</scope>
    <source>
        <strain evidence="2 3">SE-32A-C8</strain>
    </source>
</reference>
<dbReference type="PATRIC" id="fig|448.7.peg.1250"/>
<gene>
    <name evidence="2" type="primary">pilZ_2</name>
    <name evidence="2" type="ORF">Lery_1196</name>
</gene>
<dbReference type="EMBL" id="LNYA01000023">
    <property type="protein sequence ID" value="KTC98142.1"/>
    <property type="molecule type" value="Genomic_DNA"/>
</dbReference>
<evidence type="ECO:0000259" key="1">
    <source>
        <dbReference type="Pfam" id="PF07238"/>
    </source>
</evidence>
<keyword evidence="3" id="KW-1185">Reference proteome</keyword>
<accession>A0A0W0TRK8</accession>
<dbReference type="AlphaFoldDB" id="A0A0W0TRK8"/>
<organism evidence="2 3">
    <name type="scientific">Legionella erythra</name>
    <dbReference type="NCBI Taxonomy" id="448"/>
    <lineage>
        <taxon>Bacteria</taxon>
        <taxon>Pseudomonadati</taxon>
        <taxon>Pseudomonadota</taxon>
        <taxon>Gammaproteobacteria</taxon>
        <taxon>Legionellales</taxon>
        <taxon>Legionellaceae</taxon>
        <taxon>Legionella</taxon>
    </lineage>
</organism>
<dbReference type="InterPro" id="IPR009875">
    <property type="entry name" value="PilZ_domain"/>
</dbReference>
<dbReference type="GO" id="GO:0035438">
    <property type="term" value="F:cyclic-di-GMP binding"/>
    <property type="evidence" value="ECO:0007669"/>
    <property type="project" value="InterPro"/>
</dbReference>
<evidence type="ECO:0000313" key="3">
    <source>
        <dbReference type="Proteomes" id="UP000054773"/>
    </source>
</evidence>
<name>A0A0W0TRK8_LEGER</name>
<feature type="domain" description="PilZ" evidence="1">
    <location>
        <begin position="10"/>
        <end position="101"/>
    </location>
</feature>
<comment type="caution">
    <text evidence="2">The sequence shown here is derived from an EMBL/GenBank/DDBJ whole genome shotgun (WGS) entry which is preliminary data.</text>
</comment>
<sequence length="114" mass="12514">MSTEDVPTINCAYASEGALYMAYMPFLHGGGLFIRTNHNFTLGMQVELNVKLLTEPETYKIGGKVVWITPKGAQGSKPSGVGVQFLGENCRHFCNKIETYLAGMLKSSQMTDTM</sequence>
<dbReference type="Pfam" id="PF07238">
    <property type="entry name" value="PilZ"/>
    <property type="match status" value="1"/>
</dbReference>
<proteinExistence type="predicted"/>
<dbReference type="Proteomes" id="UP000054773">
    <property type="component" value="Unassembled WGS sequence"/>
</dbReference>
<evidence type="ECO:0000313" key="2">
    <source>
        <dbReference type="EMBL" id="KTC98142.1"/>
    </source>
</evidence>
<dbReference type="OrthoDB" id="5296245at2"/>
<dbReference type="STRING" id="448.Lery_1196"/>
<dbReference type="Gene3D" id="2.40.10.220">
    <property type="entry name" value="predicted glycosyltransferase like domains"/>
    <property type="match status" value="1"/>
</dbReference>